<dbReference type="PANTHER" id="PTHR37948">
    <property type="entry name" value="ZGC:113208"/>
    <property type="match status" value="1"/>
</dbReference>
<evidence type="ECO:0000256" key="1">
    <source>
        <dbReference type="SAM" id="MobiDB-lite"/>
    </source>
</evidence>
<keyword evidence="3" id="KW-1185">Reference proteome</keyword>
<dbReference type="PANTHER" id="PTHR37948:SF1">
    <property type="entry name" value="BLL5189 PROTEIN"/>
    <property type="match status" value="1"/>
</dbReference>
<protein>
    <submittedName>
        <fullName evidence="2">G599 protein</fullName>
    </submittedName>
</protein>
<dbReference type="Proteomes" id="UP001497392">
    <property type="component" value="Unassembled WGS sequence"/>
</dbReference>
<comment type="caution">
    <text evidence="2">The sequence shown here is derived from an EMBL/GenBank/DDBJ whole genome shotgun (WGS) entry which is preliminary data.</text>
</comment>
<feature type="compositionally biased region" description="Basic and acidic residues" evidence="1">
    <location>
        <begin position="19"/>
        <end position="34"/>
    </location>
</feature>
<reference evidence="2 3" key="1">
    <citation type="submission" date="2024-06" db="EMBL/GenBank/DDBJ databases">
        <authorList>
            <person name="Kraege A."/>
            <person name="Thomma B."/>
        </authorList>
    </citation>
    <scope>NUCLEOTIDE SEQUENCE [LARGE SCALE GENOMIC DNA]</scope>
</reference>
<evidence type="ECO:0000313" key="3">
    <source>
        <dbReference type="Proteomes" id="UP001497392"/>
    </source>
</evidence>
<accession>A0ABP1FG97</accession>
<name>A0ABP1FG97_9CHLO</name>
<feature type="region of interest" description="Disordered" evidence="1">
    <location>
        <begin position="1"/>
        <end position="64"/>
    </location>
</feature>
<sequence length="251" mass="29177">MPKRKAETESPRRTGRQRRTVEEARKAEQKDSAPQRRVPPAYEPKGGKSAKVKPALLEKGKDKRDSRGRLVFEDFPKFRPTLRPKDVIQAGSFGGIYFNPTGGRPGILSPKGVDINHEEFPADWFEGLRPEQYRGKRYNTDLNKYKVKAGQNQAQWEEKGWIKPEYDPRGWFHWYCRFYQGRRIDDDERQIGRWKGVAGEKGRWKRSLVNKIVAANKSWDDASVSPVVRQSMLHWAYELTEADFEALRKGV</sequence>
<dbReference type="EMBL" id="CAXHTA020000001">
    <property type="protein sequence ID" value="CAL5218866.1"/>
    <property type="molecule type" value="Genomic_DNA"/>
</dbReference>
<proteinExistence type="predicted"/>
<feature type="compositionally biased region" description="Basic and acidic residues" evidence="1">
    <location>
        <begin position="1"/>
        <end position="12"/>
    </location>
</feature>
<evidence type="ECO:0000313" key="2">
    <source>
        <dbReference type="EMBL" id="CAL5218866.1"/>
    </source>
</evidence>
<organism evidence="2 3">
    <name type="scientific">Coccomyxa viridis</name>
    <dbReference type="NCBI Taxonomy" id="1274662"/>
    <lineage>
        <taxon>Eukaryota</taxon>
        <taxon>Viridiplantae</taxon>
        <taxon>Chlorophyta</taxon>
        <taxon>core chlorophytes</taxon>
        <taxon>Trebouxiophyceae</taxon>
        <taxon>Trebouxiophyceae incertae sedis</taxon>
        <taxon>Coccomyxaceae</taxon>
        <taxon>Coccomyxa</taxon>
    </lineage>
</organism>
<gene>
    <name evidence="2" type="primary">g599</name>
    <name evidence="2" type="ORF">VP750_LOCUS525</name>
</gene>